<accession>A0A8T0LG97</accession>
<comment type="caution">
    <text evidence="1">The sequence shown here is derived from an EMBL/GenBank/DDBJ whole genome shotgun (WGS) entry which is preliminary data.</text>
</comment>
<organism evidence="1 2">
    <name type="scientific">Phaseolus angularis</name>
    <name type="common">Azuki bean</name>
    <name type="synonym">Vigna angularis</name>
    <dbReference type="NCBI Taxonomy" id="3914"/>
    <lineage>
        <taxon>Eukaryota</taxon>
        <taxon>Viridiplantae</taxon>
        <taxon>Streptophyta</taxon>
        <taxon>Embryophyta</taxon>
        <taxon>Tracheophyta</taxon>
        <taxon>Spermatophyta</taxon>
        <taxon>Magnoliopsida</taxon>
        <taxon>eudicotyledons</taxon>
        <taxon>Gunneridae</taxon>
        <taxon>Pentapetalae</taxon>
        <taxon>rosids</taxon>
        <taxon>fabids</taxon>
        <taxon>Fabales</taxon>
        <taxon>Fabaceae</taxon>
        <taxon>Papilionoideae</taxon>
        <taxon>50 kb inversion clade</taxon>
        <taxon>NPAAA clade</taxon>
        <taxon>indigoferoid/millettioid clade</taxon>
        <taxon>Phaseoleae</taxon>
        <taxon>Vigna</taxon>
    </lineage>
</organism>
<evidence type="ECO:0000313" key="2">
    <source>
        <dbReference type="Proteomes" id="UP000743370"/>
    </source>
</evidence>
<dbReference type="EMBL" id="JABFOF010000001">
    <property type="protein sequence ID" value="KAG2409075.1"/>
    <property type="molecule type" value="Genomic_DNA"/>
</dbReference>
<dbReference type="Proteomes" id="UP000743370">
    <property type="component" value="Unassembled WGS sequence"/>
</dbReference>
<dbReference type="AlphaFoldDB" id="A0A8T0LG97"/>
<sequence length="100" mass="11170">MDEEPSQFNKRLSVKSCGKYYVPSSNVSGSSVIAMAVAIDNGVEIEVEFKQFENRACELINWFPGRDNESLAPIFTPPRSVSALKIDFSLQQQFEHDVPG</sequence>
<proteinExistence type="predicted"/>
<gene>
    <name evidence="1" type="ORF">HKW66_Vig0038970</name>
</gene>
<name>A0A8T0LG97_PHAAN</name>
<protein>
    <submittedName>
        <fullName evidence="1">TOM1-like protein</fullName>
    </submittedName>
</protein>
<reference evidence="1 2" key="1">
    <citation type="submission" date="2020-05" db="EMBL/GenBank/DDBJ databases">
        <title>Vigna angularis (adzuki bean) Var. LongXiaoDou No. 4 denovo assembly.</title>
        <authorList>
            <person name="Xiang H."/>
        </authorList>
    </citation>
    <scope>NUCLEOTIDE SEQUENCE [LARGE SCALE GENOMIC DNA]</scope>
    <source>
        <tissue evidence="1">Leaf</tissue>
    </source>
</reference>
<evidence type="ECO:0000313" key="1">
    <source>
        <dbReference type="EMBL" id="KAG2409075.1"/>
    </source>
</evidence>